<dbReference type="Proteomes" id="UP000253099">
    <property type="component" value="Unassembled WGS sequence"/>
</dbReference>
<comment type="caution">
    <text evidence="2">The sequence shown here is derived from an EMBL/GenBank/DDBJ whole genome shotgun (WGS) entry which is preliminary data.</text>
</comment>
<dbReference type="AlphaFoldDB" id="A0A366M9I6"/>
<accession>A0A366M9I6</accession>
<evidence type="ECO:0000313" key="2">
    <source>
        <dbReference type="EMBL" id="RBQ22845.1"/>
    </source>
</evidence>
<reference evidence="2 3" key="1">
    <citation type="submission" date="2018-06" db="EMBL/GenBank/DDBJ databases">
        <title>Genomic insight into two independent archaeal endosymbiosis events.</title>
        <authorList>
            <person name="Lind A.E."/>
            <person name="Lewis W.H."/>
            <person name="Spang A."/>
            <person name="Guy L."/>
            <person name="Embley M.T."/>
            <person name="Ettema T.J.G."/>
        </authorList>
    </citation>
    <scope>NUCLEOTIDE SEQUENCE [LARGE SCALE GENOMIC DNA]</scope>
    <source>
        <strain evidence="2">NOE</strain>
    </source>
</reference>
<evidence type="ECO:0000256" key="1">
    <source>
        <dbReference type="SAM" id="MobiDB-lite"/>
    </source>
</evidence>
<organism evidence="2 3">
    <name type="scientific">Candidatus Methanobinarius endosymbioticus</name>
    <dbReference type="NCBI Taxonomy" id="2006182"/>
    <lineage>
        <taxon>Archaea</taxon>
        <taxon>Methanobacteriati</taxon>
        <taxon>Methanobacteriota</taxon>
        <taxon>Methanomada group</taxon>
        <taxon>Methanobacteria</taxon>
        <taxon>Methanobacteriales</taxon>
        <taxon>Methanobacteriaceae</taxon>
        <taxon>Candidatus Methanobinarius</taxon>
    </lineage>
</organism>
<sequence>MIAIGEIMDENMKSPNQSKKDNEKIEVCYMCHQEFNINEDDDSHYHYDKYPMCSYCSGFYGFYKKNC</sequence>
<keyword evidence="3" id="KW-1185">Reference proteome</keyword>
<protein>
    <submittedName>
        <fullName evidence="2">Uncharacterized protein</fullName>
    </submittedName>
</protein>
<proteinExistence type="predicted"/>
<feature type="region of interest" description="Disordered" evidence="1">
    <location>
        <begin position="1"/>
        <end position="20"/>
    </location>
</feature>
<dbReference type="EMBL" id="NIZT01000038">
    <property type="protein sequence ID" value="RBQ22845.1"/>
    <property type="molecule type" value="Genomic_DNA"/>
</dbReference>
<evidence type="ECO:0000313" key="3">
    <source>
        <dbReference type="Proteomes" id="UP000253099"/>
    </source>
</evidence>
<name>A0A366M9I6_9EURY</name>
<gene>
    <name evidence="2" type="ORF">ALNOE001_14150</name>
</gene>